<dbReference type="PANTHER" id="PTHR45846:SF1">
    <property type="entry name" value="TRNA-DIHYDROURIDINE(47) SYNTHASE [NAD(P)(+)]-LIKE"/>
    <property type="match status" value="1"/>
</dbReference>
<dbReference type="Pfam" id="PF01207">
    <property type="entry name" value="Dus"/>
    <property type="match status" value="1"/>
</dbReference>
<dbReference type="STRING" id="100884.GCA_000269565_02316"/>
<keyword evidence="9 12" id="KW-0560">Oxidoreductase</keyword>
<evidence type="ECO:0000256" key="3">
    <source>
        <dbReference type="ARBA" id="ARBA00022555"/>
    </source>
</evidence>
<reference evidence="16 17" key="1">
    <citation type="submission" date="2010-12" db="EMBL/GenBank/DDBJ databases">
        <title>The Genome Sequence of Coprobacillus sp. strain 29_1.</title>
        <authorList>
            <consortium name="The Broad Institute Genome Sequencing Platform"/>
            <person name="Earl A."/>
            <person name="Ward D."/>
            <person name="Feldgarden M."/>
            <person name="Gevers D."/>
            <person name="Daigneault M."/>
            <person name="Sibley C.D."/>
            <person name="White A."/>
            <person name="Strauss J."/>
            <person name="Allen-Vercoe E."/>
            <person name="Young S.K."/>
            <person name="Zeng Q."/>
            <person name="Gargeya S."/>
            <person name="Fitzgerald M."/>
            <person name="Haas B."/>
            <person name="Abouelleil A."/>
            <person name="Alvarado L."/>
            <person name="Arachchi H.M."/>
            <person name="Berlin A."/>
            <person name="Brown A."/>
            <person name="Chapman S.B."/>
            <person name="Chen Z."/>
            <person name="Dunbar C."/>
            <person name="Freedman E."/>
            <person name="Gearin G."/>
            <person name="Gellesch M."/>
            <person name="Goldberg J."/>
            <person name="Griggs A."/>
            <person name="Gujja S."/>
            <person name="Heilman E."/>
            <person name="Heiman D."/>
            <person name="Howarth C."/>
            <person name="Larson L."/>
            <person name="Lui A."/>
            <person name="MacDonald P.J.P."/>
            <person name="Mehta T."/>
            <person name="Montmayeur A."/>
            <person name="Murphy C."/>
            <person name="Neiman D."/>
            <person name="Pearson M."/>
            <person name="Priest M."/>
            <person name="Roberts A."/>
            <person name="Saif S."/>
            <person name="Shea T."/>
            <person name="Shenoy N."/>
            <person name="Sisk P."/>
            <person name="Stolte C."/>
            <person name="Sykes S."/>
            <person name="White J."/>
            <person name="Yandava C."/>
            <person name="Nusbaum C."/>
            <person name="Birren B."/>
        </authorList>
    </citation>
    <scope>NUCLEOTIDE SEQUENCE [LARGE SCALE GENOMIC DNA]</scope>
    <source>
        <strain evidence="16 17">29_1</strain>
    </source>
</reference>
<feature type="binding site" evidence="14">
    <location>
        <position position="140"/>
    </location>
    <ligand>
        <name>FMN</name>
        <dbReference type="ChEBI" id="CHEBI:58210"/>
    </ligand>
</feature>
<keyword evidence="3" id="KW-0820">tRNA-binding</keyword>
<keyword evidence="14" id="KW-0547">Nucleotide-binding</keyword>
<dbReference type="SUPFAM" id="SSF51395">
    <property type="entry name" value="FMN-linked oxidoreductases"/>
    <property type="match status" value="1"/>
</dbReference>
<evidence type="ECO:0000256" key="5">
    <source>
        <dbReference type="ARBA" id="ARBA00022643"/>
    </source>
</evidence>
<feature type="binding site" evidence="14">
    <location>
        <position position="170"/>
    </location>
    <ligand>
        <name>FMN</name>
        <dbReference type="ChEBI" id="CHEBI:58210"/>
    </ligand>
</feature>
<dbReference type="NCBIfam" id="TIGR00737">
    <property type="entry name" value="nifR3_yhdG"/>
    <property type="match status" value="1"/>
</dbReference>
<organism evidence="16 17">
    <name type="scientific">Coprobacillus cateniformis</name>
    <dbReference type="NCBI Taxonomy" id="100884"/>
    <lineage>
        <taxon>Bacteria</taxon>
        <taxon>Bacillati</taxon>
        <taxon>Bacillota</taxon>
        <taxon>Erysipelotrichia</taxon>
        <taxon>Erysipelotrichales</taxon>
        <taxon>Coprobacillaceae</taxon>
        <taxon>Coprobacillus</taxon>
    </lineage>
</organism>
<evidence type="ECO:0000256" key="6">
    <source>
        <dbReference type="ARBA" id="ARBA00022694"/>
    </source>
</evidence>
<dbReference type="GeneID" id="78230150"/>
<feature type="binding site" evidence="14">
    <location>
        <position position="70"/>
    </location>
    <ligand>
        <name>FMN</name>
        <dbReference type="ChEBI" id="CHEBI:58210"/>
    </ligand>
</feature>
<feature type="binding site" evidence="14">
    <location>
        <begin position="16"/>
        <end position="18"/>
    </location>
    <ligand>
        <name>FMN</name>
        <dbReference type="ChEBI" id="CHEBI:58210"/>
    </ligand>
</feature>
<accession>E7GBR5</accession>
<evidence type="ECO:0000259" key="15">
    <source>
        <dbReference type="Pfam" id="PF01207"/>
    </source>
</evidence>
<feature type="active site" description="Proton donor" evidence="13">
    <location>
        <position position="101"/>
    </location>
</feature>
<protein>
    <recommendedName>
        <fullName evidence="12">tRNA-dihydrouridine synthase</fullName>
        <ecNumber evidence="12">1.3.1.-</ecNumber>
    </recommendedName>
</protein>
<dbReference type="InterPro" id="IPR013785">
    <property type="entry name" value="Aldolase_TIM"/>
</dbReference>
<keyword evidence="7" id="KW-0521">NADP</keyword>
<dbReference type="Gene3D" id="1.10.1200.80">
    <property type="entry name" value="Putative flavin oxidoreducatase, domain 2"/>
    <property type="match status" value="1"/>
</dbReference>
<evidence type="ECO:0000256" key="2">
    <source>
        <dbReference type="ARBA" id="ARBA00002790"/>
    </source>
</evidence>
<evidence type="ECO:0000256" key="11">
    <source>
        <dbReference type="ARBA" id="ARBA00048802"/>
    </source>
</evidence>
<dbReference type="PANTHER" id="PTHR45846">
    <property type="entry name" value="TRNA-DIHYDROURIDINE(47) SYNTHASE [NAD(P)(+)]-LIKE"/>
    <property type="match status" value="1"/>
</dbReference>
<sequence length="335" mass="37346">MKIGNIDIENRIVMAPMAGITNVAFRKIIKEFGAGLVVSEMVSDKALCYGNQKTIEMLKVDENEHPMSIQVFGGDVESMVTAAKFVDENSNCDIIDINMGCPVNKVLKAHAGSYLLQFPDLVYDIVKSVVEAVSKPVTVKIRIGYDFDSINCVEIAQLIERAGASAIAVHGRTRSQMYEGHADWSWIKKVKEAVSIPVIGNGDVKTAKDAKRMLEETGCDAVMVGRAALGNPWVIKQMVEYVEHDILLGDPTADERIDQCLKHAQRLIPVEGEKNAIRQMRGHAPWYIKGLKSASVIKNYLSKVDTYQQMQEILEAYRHYLNTGDKSVFNYFTEN</sequence>
<keyword evidence="17" id="KW-1185">Reference proteome</keyword>
<comment type="cofactor">
    <cofactor evidence="1 12 14">
        <name>FMN</name>
        <dbReference type="ChEBI" id="CHEBI:58210"/>
    </cofactor>
</comment>
<dbReference type="CDD" id="cd02801">
    <property type="entry name" value="DUS_like_FMN"/>
    <property type="match status" value="1"/>
</dbReference>
<dbReference type="OrthoDB" id="9764501at2"/>
<dbReference type="EC" id="1.3.1.-" evidence="12"/>
<keyword evidence="5 12" id="KW-0288">FMN</keyword>
<dbReference type="PIRSF" id="PIRSF006621">
    <property type="entry name" value="Dus"/>
    <property type="match status" value="1"/>
</dbReference>
<dbReference type="eggNOG" id="COG0042">
    <property type="taxonomic scope" value="Bacteria"/>
</dbReference>
<dbReference type="InterPro" id="IPR001269">
    <property type="entry name" value="DUS_fam"/>
</dbReference>
<comment type="catalytic activity">
    <reaction evidence="11">
        <text>a 5,6-dihydrouridine in tRNA + NAD(+) = a uridine in tRNA + NADH + H(+)</text>
        <dbReference type="Rhea" id="RHEA:54452"/>
        <dbReference type="Rhea" id="RHEA-COMP:13339"/>
        <dbReference type="Rhea" id="RHEA-COMP:13887"/>
        <dbReference type="ChEBI" id="CHEBI:15378"/>
        <dbReference type="ChEBI" id="CHEBI:57540"/>
        <dbReference type="ChEBI" id="CHEBI:57945"/>
        <dbReference type="ChEBI" id="CHEBI:65315"/>
        <dbReference type="ChEBI" id="CHEBI:74443"/>
    </reaction>
</comment>
<evidence type="ECO:0000256" key="14">
    <source>
        <dbReference type="PIRSR" id="PIRSR006621-2"/>
    </source>
</evidence>
<dbReference type="InterPro" id="IPR004652">
    <property type="entry name" value="DusB-like"/>
</dbReference>
<dbReference type="GO" id="GO:0000049">
    <property type="term" value="F:tRNA binding"/>
    <property type="evidence" value="ECO:0007669"/>
    <property type="project" value="UniProtKB-KW"/>
</dbReference>
<evidence type="ECO:0000256" key="4">
    <source>
        <dbReference type="ARBA" id="ARBA00022630"/>
    </source>
</evidence>
<dbReference type="PROSITE" id="PS01136">
    <property type="entry name" value="UPF0034"/>
    <property type="match status" value="1"/>
</dbReference>
<dbReference type="InterPro" id="IPR024036">
    <property type="entry name" value="tRNA-dHydroUridine_Synthase_C"/>
</dbReference>
<keyword evidence="4 12" id="KW-0285">Flavoprotein</keyword>
<feature type="domain" description="DUS-like FMN-binding" evidence="15">
    <location>
        <begin position="14"/>
        <end position="315"/>
    </location>
</feature>
<evidence type="ECO:0000256" key="13">
    <source>
        <dbReference type="PIRSR" id="PIRSR006621-1"/>
    </source>
</evidence>
<evidence type="ECO:0000256" key="1">
    <source>
        <dbReference type="ARBA" id="ARBA00001917"/>
    </source>
</evidence>
<comment type="function">
    <text evidence="2 12">Catalyzes the synthesis of 5,6-dihydrouridine (D), a modified base found in the D-loop of most tRNAs, via the reduction of the C5-C6 double bond in target uridines.</text>
</comment>
<comment type="caution">
    <text evidence="16">The sequence shown here is derived from an EMBL/GenBank/DDBJ whole genome shotgun (WGS) entry which is preliminary data.</text>
</comment>
<keyword evidence="6 12" id="KW-0819">tRNA processing</keyword>
<comment type="similarity">
    <text evidence="12">Belongs to the dus family.</text>
</comment>
<evidence type="ECO:0000256" key="9">
    <source>
        <dbReference type="ARBA" id="ARBA00023002"/>
    </source>
</evidence>
<evidence type="ECO:0000256" key="10">
    <source>
        <dbReference type="ARBA" id="ARBA00048205"/>
    </source>
</evidence>
<comment type="catalytic activity">
    <reaction evidence="10">
        <text>a 5,6-dihydrouridine in tRNA + NADP(+) = a uridine in tRNA + NADPH + H(+)</text>
        <dbReference type="Rhea" id="RHEA:23624"/>
        <dbReference type="Rhea" id="RHEA-COMP:13339"/>
        <dbReference type="Rhea" id="RHEA-COMP:13887"/>
        <dbReference type="ChEBI" id="CHEBI:15378"/>
        <dbReference type="ChEBI" id="CHEBI:57783"/>
        <dbReference type="ChEBI" id="CHEBI:58349"/>
        <dbReference type="ChEBI" id="CHEBI:65315"/>
        <dbReference type="ChEBI" id="CHEBI:74443"/>
    </reaction>
</comment>
<evidence type="ECO:0000313" key="17">
    <source>
        <dbReference type="Proteomes" id="UP000003157"/>
    </source>
</evidence>
<dbReference type="Proteomes" id="UP000003157">
    <property type="component" value="Unassembled WGS sequence"/>
</dbReference>
<dbReference type="Gene3D" id="3.20.20.70">
    <property type="entry name" value="Aldolase class I"/>
    <property type="match status" value="1"/>
</dbReference>
<gene>
    <name evidence="16" type="ORF">HMPREF9488_02206</name>
</gene>
<proteinExistence type="inferred from homology"/>
<name>E7GBR5_9FIRM</name>
<dbReference type="InterPro" id="IPR035587">
    <property type="entry name" value="DUS-like_FMN-bd"/>
</dbReference>
<dbReference type="EMBL" id="ADKX01000036">
    <property type="protein sequence ID" value="EFW04477.1"/>
    <property type="molecule type" value="Genomic_DNA"/>
</dbReference>
<dbReference type="AlphaFoldDB" id="E7GBR5"/>
<dbReference type="HOGENOM" id="CLU_013299_0_3_9"/>
<evidence type="ECO:0000256" key="12">
    <source>
        <dbReference type="PIRNR" id="PIRNR006621"/>
    </source>
</evidence>
<feature type="binding site" evidence="14">
    <location>
        <begin position="225"/>
        <end position="226"/>
    </location>
    <ligand>
        <name>FMN</name>
        <dbReference type="ChEBI" id="CHEBI:58210"/>
    </ligand>
</feature>
<evidence type="ECO:0000256" key="8">
    <source>
        <dbReference type="ARBA" id="ARBA00022884"/>
    </source>
</evidence>
<dbReference type="GO" id="GO:0050660">
    <property type="term" value="F:flavin adenine dinucleotide binding"/>
    <property type="evidence" value="ECO:0007669"/>
    <property type="project" value="InterPro"/>
</dbReference>
<dbReference type="GO" id="GO:0017150">
    <property type="term" value="F:tRNA dihydrouridine synthase activity"/>
    <property type="evidence" value="ECO:0007669"/>
    <property type="project" value="InterPro"/>
</dbReference>
<keyword evidence="8" id="KW-0694">RNA-binding</keyword>
<dbReference type="RefSeq" id="WP_008789306.1">
    <property type="nucleotide sequence ID" value="NZ_AKCB01000001.1"/>
</dbReference>
<dbReference type="InterPro" id="IPR018517">
    <property type="entry name" value="tRNA_hU_synthase_CS"/>
</dbReference>
<evidence type="ECO:0000256" key="7">
    <source>
        <dbReference type="ARBA" id="ARBA00022857"/>
    </source>
</evidence>
<evidence type="ECO:0000313" key="16">
    <source>
        <dbReference type="EMBL" id="EFW04477.1"/>
    </source>
</evidence>